<sequence length="209" mass="22118">MNVPISAEHHATTQRAMPHSRSNVWHATPTTTTASATHHVCERTKVQTTSGPTTCTGGRSGRRRSRCILSILSVLASNLQSAPHRLIVGIQLETLGVGFSCLFEFGGRKEGVPQSAVSLCEFGIHPTGLLCILDGLVVLTQLRVSGAPVAKVHCAVGIELDGLRVCGDGSTEILCGHGLVPTRLERLCLAQLIRAGLLAPQRLPFCSAS</sequence>
<name>A0A316VNU5_9BASI</name>
<keyword evidence="3" id="KW-1185">Reference proteome</keyword>
<proteinExistence type="predicted"/>
<dbReference type="GeneID" id="37039182"/>
<dbReference type="InParanoid" id="A0A316VNU5"/>
<feature type="region of interest" description="Disordered" evidence="1">
    <location>
        <begin position="1"/>
        <end position="21"/>
    </location>
</feature>
<gene>
    <name evidence="2" type="ORF">IE81DRAFT_40657</name>
</gene>
<evidence type="ECO:0000256" key="1">
    <source>
        <dbReference type="SAM" id="MobiDB-lite"/>
    </source>
</evidence>
<dbReference type="EMBL" id="KZ819482">
    <property type="protein sequence ID" value="PWN39246.1"/>
    <property type="molecule type" value="Genomic_DNA"/>
</dbReference>
<evidence type="ECO:0000313" key="3">
    <source>
        <dbReference type="Proteomes" id="UP000245783"/>
    </source>
</evidence>
<accession>A0A316VNU5</accession>
<protein>
    <submittedName>
        <fullName evidence="2">Uncharacterized protein</fullName>
    </submittedName>
</protein>
<dbReference type="RefSeq" id="XP_025366406.1">
    <property type="nucleotide sequence ID" value="XM_025517312.1"/>
</dbReference>
<reference evidence="2 3" key="1">
    <citation type="journal article" date="2018" name="Mol. Biol. Evol.">
        <title>Broad Genomic Sampling Reveals a Smut Pathogenic Ancestry of the Fungal Clade Ustilaginomycotina.</title>
        <authorList>
            <person name="Kijpornyongpan T."/>
            <person name="Mondo S.J."/>
            <person name="Barry K."/>
            <person name="Sandor L."/>
            <person name="Lee J."/>
            <person name="Lipzen A."/>
            <person name="Pangilinan J."/>
            <person name="LaButti K."/>
            <person name="Hainaut M."/>
            <person name="Henrissat B."/>
            <person name="Grigoriev I.V."/>
            <person name="Spatafora J.W."/>
            <person name="Aime M.C."/>
        </authorList>
    </citation>
    <scope>NUCLEOTIDE SEQUENCE [LARGE SCALE GENOMIC DNA]</scope>
    <source>
        <strain evidence="2 3">MCA 4658</strain>
    </source>
</reference>
<dbReference type="AlphaFoldDB" id="A0A316VNU5"/>
<organism evidence="2 3">
    <name type="scientific">Ceraceosorus guamensis</name>
    <dbReference type="NCBI Taxonomy" id="1522189"/>
    <lineage>
        <taxon>Eukaryota</taxon>
        <taxon>Fungi</taxon>
        <taxon>Dikarya</taxon>
        <taxon>Basidiomycota</taxon>
        <taxon>Ustilaginomycotina</taxon>
        <taxon>Exobasidiomycetes</taxon>
        <taxon>Ceraceosorales</taxon>
        <taxon>Ceraceosoraceae</taxon>
        <taxon>Ceraceosorus</taxon>
    </lineage>
</organism>
<evidence type="ECO:0000313" key="2">
    <source>
        <dbReference type="EMBL" id="PWN39246.1"/>
    </source>
</evidence>
<dbReference type="Proteomes" id="UP000245783">
    <property type="component" value="Unassembled WGS sequence"/>
</dbReference>